<accession>A0ACC1BL16</accession>
<organism evidence="1 2">
    <name type="scientific">Pistacia atlantica</name>
    <dbReference type="NCBI Taxonomy" id="434234"/>
    <lineage>
        <taxon>Eukaryota</taxon>
        <taxon>Viridiplantae</taxon>
        <taxon>Streptophyta</taxon>
        <taxon>Embryophyta</taxon>
        <taxon>Tracheophyta</taxon>
        <taxon>Spermatophyta</taxon>
        <taxon>Magnoliopsida</taxon>
        <taxon>eudicotyledons</taxon>
        <taxon>Gunneridae</taxon>
        <taxon>Pentapetalae</taxon>
        <taxon>rosids</taxon>
        <taxon>malvids</taxon>
        <taxon>Sapindales</taxon>
        <taxon>Anacardiaceae</taxon>
        <taxon>Pistacia</taxon>
    </lineage>
</organism>
<dbReference type="EMBL" id="CM047900">
    <property type="protein sequence ID" value="KAJ0099704.1"/>
    <property type="molecule type" value="Genomic_DNA"/>
</dbReference>
<keyword evidence="2" id="KW-1185">Reference proteome</keyword>
<gene>
    <name evidence="1" type="ORF">Patl1_21688</name>
</gene>
<protein>
    <submittedName>
        <fullName evidence="1">Uncharacterized protein</fullName>
    </submittedName>
</protein>
<dbReference type="Proteomes" id="UP001164250">
    <property type="component" value="Chromosome 4"/>
</dbReference>
<name>A0ACC1BL16_9ROSI</name>
<sequence>MGATWISLATLLVMTMSSCSASVVELTNNDYSNTTSQLHFNDGASMMQHDEDMEFLMDSPISSSLATTFKTFIKSTGDRKRQVVDCGRRKPYISCLPNPNRPSKIQEHCGCVYKENRNRLCK</sequence>
<comment type="caution">
    <text evidence="1">The sequence shown here is derived from an EMBL/GenBank/DDBJ whole genome shotgun (WGS) entry which is preliminary data.</text>
</comment>
<evidence type="ECO:0000313" key="2">
    <source>
        <dbReference type="Proteomes" id="UP001164250"/>
    </source>
</evidence>
<proteinExistence type="predicted"/>
<reference evidence="2" key="1">
    <citation type="journal article" date="2023" name="G3 (Bethesda)">
        <title>Genome assembly and association tests identify interacting loci associated with vigor, precocity, and sex in interspecific pistachio rootstocks.</title>
        <authorList>
            <person name="Palmer W."/>
            <person name="Jacygrad E."/>
            <person name="Sagayaradj S."/>
            <person name="Cavanaugh K."/>
            <person name="Han R."/>
            <person name="Bertier L."/>
            <person name="Beede B."/>
            <person name="Kafkas S."/>
            <person name="Golino D."/>
            <person name="Preece J."/>
            <person name="Michelmore R."/>
        </authorList>
    </citation>
    <scope>NUCLEOTIDE SEQUENCE [LARGE SCALE GENOMIC DNA]</scope>
</reference>
<evidence type="ECO:0000313" key="1">
    <source>
        <dbReference type="EMBL" id="KAJ0099704.1"/>
    </source>
</evidence>